<name>A0A8S5NSV8_9CAUD</name>
<protein>
    <submittedName>
        <fullName evidence="1">Uncharacterized protein</fullName>
    </submittedName>
</protein>
<accession>A0A8S5NSV8</accession>
<reference evidence="1" key="1">
    <citation type="journal article" date="2021" name="Proc. Natl. Acad. Sci. U.S.A.">
        <title>A Catalog of Tens of Thousands of Viruses from Human Metagenomes Reveals Hidden Associations with Chronic Diseases.</title>
        <authorList>
            <person name="Tisza M.J."/>
            <person name="Buck C.B."/>
        </authorList>
    </citation>
    <scope>NUCLEOTIDE SEQUENCE</scope>
    <source>
        <strain evidence="1">CtkmZ20</strain>
    </source>
</reference>
<proteinExistence type="predicted"/>
<sequence length="39" mass="4300">MNVYLSAKVLGFAEILVKQSYFNTNLTISSSFGMSPGHF</sequence>
<dbReference type="EMBL" id="BK015248">
    <property type="protein sequence ID" value="DAD97885.1"/>
    <property type="molecule type" value="Genomic_DNA"/>
</dbReference>
<evidence type="ECO:0000313" key="1">
    <source>
        <dbReference type="EMBL" id="DAD97885.1"/>
    </source>
</evidence>
<organism evidence="1">
    <name type="scientific">Myoviridae sp. ctkmZ20</name>
    <dbReference type="NCBI Taxonomy" id="2825166"/>
    <lineage>
        <taxon>Viruses</taxon>
        <taxon>Duplodnaviria</taxon>
        <taxon>Heunggongvirae</taxon>
        <taxon>Uroviricota</taxon>
        <taxon>Caudoviricetes</taxon>
    </lineage>
</organism>